<dbReference type="AlphaFoldDB" id="A0A4U6QEH5"/>
<keyword evidence="2" id="KW-1133">Transmembrane helix</keyword>
<comment type="caution">
    <text evidence="3">The sequence shown here is derived from an EMBL/GenBank/DDBJ whole genome shotgun (WGS) entry which is preliminary data.</text>
</comment>
<evidence type="ECO:0000256" key="2">
    <source>
        <dbReference type="SAM" id="Phobius"/>
    </source>
</evidence>
<gene>
    <name evidence="3" type="ORF">FDO65_13495</name>
</gene>
<sequence>MMHPVGPLSSRVYWIRRVGLVLVAVLVLIGMVWFLANRNSSSARQQSDATALGSGSAVPTLTGELAASSVSALPSVLPMSSALPSASPSASASASASVSVSASASVSDSSPSPSETAPSPSASVEATASGSAAPAASPTEASPAAAPSPEPTPAAPPPSYDPQGRLLCADADTAVGGAPSAPTFAAGQQPRLTMTVTNRGAQPCVRDLSGPLQIFTVFAADGARVWSTADCFPGQGSDVQQLAPGQVVSFTVKWSGTTSAPGCTGDRAVAPPGEYTLVAQLGGLSSPPAAFAITG</sequence>
<evidence type="ECO:0000313" key="4">
    <source>
        <dbReference type="Proteomes" id="UP000306985"/>
    </source>
</evidence>
<keyword evidence="2" id="KW-0472">Membrane</keyword>
<keyword evidence="2" id="KW-0812">Transmembrane</keyword>
<dbReference type="EMBL" id="SZZH01000003">
    <property type="protein sequence ID" value="TKV58553.1"/>
    <property type="molecule type" value="Genomic_DNA"/>
</dbReference>
<name>A0A4U6QEH5_9ACTN</name>
<dbReference type="RefSeq" id="WP_137450216.1">
    <property type="nucleotide sequence ID" value="NZ_SZZH01000003.1"/>
</dbReference>
<dbReference type="OrthoDB" id="5189092at2"/>
<evidence type="ECO:0000256" key="1">
    <source>
        <dbReference type="SAM" id="MobiDB-lite"/>
    </source>
</evidence>
<keyword evidence="4" id="KW-1185">Reference proteome</keyword>
<feature type="compositionally biased region" description="Pro residues" evidence="1">
    <location>
        <begin position="146"/>
        <end position="160"/>
    </location>
</feature>
<evidence type="ECO:0000313" key="3">
    <source>
        <dbReference type="EMBL" id="TKV58553.1"/>
    </source>
</evidence>
<feature type="region of interest" description="Disordered" evidence="1">
    <location>
        <begin position="104"/>
        <end position="165"/>
    </location>
</feature>
<evidence type="ECO:0008006" key="5">
    <source>
        <dbReference type="Google" id="ProtNLM"/>
    </source>
</evidence>
<dbReference type="Proteomes" id="UP000306985">
    <property type="component" value="Unassembled WGS sequence"/>
</dbReference>
<organism evidence="3 4">
    <name type="scientific">Nakamurella flava</name>
    <dbReference type="NCBI Taxonomy" id="2576308"/>
    <lineage>
        <taxon>Bacteria</taxon>
        <taxon>Bacillati</taxon>
        <taxon>Actinomycetota</taxon>
        <taxon>Actinomycetes</taxon>
        <taxon>Nakamurellales</taxon>
        <taxon>Nakamurellaceae</taxon>
        <taxon>Nakamurella</taxon>
    </lineage>
</organism>
<feature type="compositionally biased region" description="Low complexity" evidence="1">
    <location>
        <begin position="104"/>
        <end position="145"/>
    </location>
</feature>
<reference evidence="3 4" key="1">
    <citation type="submission" date="2019-05" db="EMBL/GenBank/DDBJ databases">
        <title>Nakamurella sp. N5BH11, whole genome shotgun sequence.</title>
        <authorList>
            <person name="Tuo L."/>
        </authorList>
    </citation>
    <scope>NUCLEOTIDE SEQUENCE [LARGE SCALE GENOMIC DNA]</scope>
    <source>
        <strain evidence="3 4">N5BH11</strain>
    </source>
</reference>
<feature type="transmembrane region" description="Helical" evidence="2">
    <location>
        <begin position="12"/>
        <end position="36"/>
    </location>
</feature>
<accession>A0A4U6QEH5</accession>
<protein>
    <recommendedName>
        <fullName evidence="5">Intracellular proteinase inhibitor BsuPI domain-containing protein</fullName>
    </recommendedName>
</protein>
<proteinExistence type="predicted"/>